<dbReference type="InterPro" id="IPR006641">
    <property type="entry name" value="YqgF/RNaseH-like_dom"/>
</dbReference>
<dbReference type="Gene3D" id="2.40.50.140">
    <property type="entry name" value="Nucleic acid-binding proteins"/>
    <property type="match status" value="1"/>
</dbReference>
<dbReference type="EMBL" id="SNZB01000001">
    <property type="protein sequence ID" value="TDR23177.1"/>
    <property type="molecule type" value="Genomic_DNA"/>
</dbReference>
<comment type="caution">
    <text evidence="3">The sequence shown here is derived from an EMBL/GenBank/DDBJ whole genome shotgun (WGS) entry which is preliminary data.</text>
</comment>
<feature type="region of interest" description="Disordered" evidence="1">
    <location>
        <begin position="723"/>
        <end position="780"/>
    </location>
</feature>
<dbReference type="Pfam" id="PF16921">
    <property type="entry name" value="Tex_YqgF"/>
    <property type="match status" value="1"/>
</dbReference>
<dbReference type="Gene3D" id="3.30.420.140">
    <property type="entry name" value="YqgF/RNase H-like domain"/>
    <property type="match status" value="1"/>
</dbReference>
<proteinExistence type="predicted"/>
<dbReference type="SUPFAM" id="SSF47781">
    <property type="entry name" value="RuvA domain 2-like"/>
    <property type="match status" value="2"/>
</dbReference>
<dbReference type="InterPro" id="IPR050437">
    <property type="entry name" value="Ribos_protein_bS1-like"/>
</dbReference>
<dbReference type="InterPro" id="IPR023323">
    <property type="entry name" value="Tex-like_dom_sf"/>
</dbReference>
<dbReference type="Gene3D" id="1.10.150.310">
    <property type="entry name" value="Tex RuvX-like domain-like"/>
    <property type="match status" value="1"/>
</dbReference>
<dbReference type="FunFam" id="1.10.150.310:FF:000001">
    <property type="entry name" value="RNA-binding transcriptional accessory protein"/>
    <property type="match status" value="1"/>
</dbReference>
<dbReference type="SMART" id="SM00316">
    <property type="entry name" value="S1"/>
    <property type="match status" value="1"/>
</dbReference>
<dbReference type="AlphaFoldDB" id="A0A4R6XY88"/>
<organism evidence="3 4">
    <name type="scientific">Marinicella litoralis</name>
    <dbReference type="NCBI Taxonomy" id="644220"/>
    <lineage>
        <taxon>Bacteria</taxon>
        <taxon>Pseudomonadati</taxon>
        <taxon>Pseudomonadota</taxon>
        <taxon>Gammaproteobacteria</taxon>
        <taxon>Lysobacterales</taxon>
        <taxon>Marinicellaceae</taxon>
        <taxon>Marinicella</taxon>
    </lineage>
</organism>
<dbReference type="InterPro" id="IPR041692">
    <property type="entry name" value="HHH_9"/>
</dbReference>
<dbReference type="Gene3D" id="1.10.10.650">
    <property type="entry name" value="RuvA domain 2-like"/>
    <property type="match status" value="1"/>
</dbReference>
<evidence type="ECO:0000256" key="1">
    <source>
        <dbReference type="SAM" id="MobiDB-lite"/>
    </source>
</evidence>
<dbReference type="GO" id="GO:0003735">
    <property type="term" value="F:structural constituent of ribosome"/>
    <property type="evidence" value="ECO:0007669"/>
    <property type="project" value="TreeGrafter"/>
</dbReference>
<dbReference type="FunFam" id="3.30.420.140:FF:000001">
    <property type="entry name" value="RNA-binding transcriptional accessory protein"/>
    <property type="match status" value="1"/>
</dbReference>
<evidence type="ECO:0000313" key="3">
    <source>
        <dbReference type="EMBL" id="TDR23177.1"/>
    </source>
</evidence>
<dbReference type="OrthoDB" id="9804714at2"/>
<dbReference type="InterPro" id="IPR032639">
    <property type="entry name" value="Tex_YqgF"/>
</dbReference>
<dbReference type="FunFam" id="1.10.10.650:FF:000001">
    <property type="entry name" value="S1 RNA-binding domain 1"/>
    <property type="match status" value="1"/>
</dbReference>
<dbReference type="SUPFAM" id="SSF158832">
    <property type="entry name" value="Tex N-terminal region-like"/>
    <property type="match status" value="1"/>
</dbReference>
<name>A0A4R6XY88_9GAMM</name>
<feature type="compositionally biased region" description="Polar residues" evidence="1">
    <location>
        <begin position="729"/>
        <end position="739"/>
    </location>
</feature>
<dbReference type="InterPro" id="IPR010994">
    <property type="entry name" value="RuvA_2-like"/>
</dbReference>
<sequence length="780" mass="85558">MVNSKHVSLIAGEINAKNSQIQSAIELLDGGDTVPFIARYRKEATGGLDDTQLRQLEERLGYLRALDDRRDTIIKAIEEQGKLTDVLKQSIMMAETKTRLEDLYLPYKKKRQTKAQKARLAGLEPLLQQLIDNPTAEVEALAAEFVHSKGDDDSLHVKDVAAALDGARQIALEDLSEDADLIQALRDWLWAQGVVIAKVMKGQENDQKAARFKDYFDFSEAINKIPSHRMLALLRGRNEGVLSINLDHADVLDENMVIHPAMGRLVKHTGWDIQQSEWLKRTMELAWKAKLQLKLNLQLSSHLREQSDEAAIQIFNRNLKDLLLAAPAGGQVTLGLDPGFRTGVKTVVVDGNGKLLDTAVIYPHAPQKQWEAAKQTLVKLCQKHGVKLIAIGNGTASRETDQLAAELIKQNKDIQAQKIMVSEAGASVYSASALAAAEFPDLDVSYRGAVSIARRLQDPLAELVKIDPKAIGVGQYQHDVNQAQLSKALGDCVEDCVNKVGVDVNTASAPLLKYVAGVSDSVAQEIVNYRDANGSFKNRKQLLKVARLGDKMFEQCAGFLRIRGGEQPLDQSAVHPEAYPLVNNMLEHMDAQIEQVIGQMGPLSQLNPADFANDQYGITTIKDVIEELKKPGRDPRGEFKTATFDDQVHEIKDLKVGMRLEGVVTNVTAFGAFVDVGVHQDGLVHISELADQYVKDPADVVKAGQVIKVRVLEVDAQRKRISLSAKSGDGSQAKPSGKSTAAKPAFNKAKQSRSNNKRQNTDNQGAFAGALADAFKKAKK</sequence>
<dbReference type="RefSeq" id="WP_099018166.1">
    <property type="nucleotide sequence ID" value="NZ_NIHB01000001.1"/>
</dbReference>
<dbReference type="InterPro" id="IPR012340">
    <property type="entry name" value="NA-bd_OB-fold"/>
</dbReference>
<dbReference type="PANTHER" id="PTHR10724:SF10">
    <property type="entry name" value="S1 RNA-BINDING DOMAIN-CONTAINING PROTEIN 1"/>
    <property type="match status" value="1"/>
</dbReference>
<dbReference type="FunFam" id="2.40.50.140:FF:000051">
    <property type="entry name" value="RNA-binding transcriptional accessory protein"/>
    <property type="match status" value="1"/>
</dbReference>
<feature type="domain" description="S1 motif" evidence="2">
    <location>
        <begin position="657"/>
        <end position="726"/>
    </location>
</feature>
<dbReference type="InterPro" id="IPR003029">
    <property type="entry name" value="S1_domain"/>
</dbReference>
<evidence type="ECO:0000259" key="2">
    <source>
        <dbReference type="PROSITE" id="PS50126"/>
    </source>
</evidence>
<dbReference type="InterPro" id="IPR018974">
    <property type="entry name" value="Tex-like_N"/>
</dbReference>
<dbReference type="Pfam" id="PF12836">
    <property type="entry name" value="HHH_3"/>
    <property type="match status" value="1"/>
</dbReference>
<dbReference type="GO" id="GO:0006139">
    <property type="term" value="P:nucleobase-containing compound metabolic process"/>
    <property type="evidence" value="ECO:0007669"/>
    <property type="project" value="InterPro"/>
</dbReference>
<accession>A0A4R6XY88</accession>
<dbReference type="SUPFAM" id="SSF53098">
    <property type="entry name" value="Ribonuclease H-like"/>
    <property type="match status" value="1"/>
</dbReference>
<keyword evidence="4" id="KW-1185">Reference proteome</keyword>
<dbReference type="InterPro" id="IPR044146">
    <property type="entry name" value="S1_Tex"/>
</dbReference>
<dbReference type="CDD" id="cd05685">
    <property type="entry name" value="S1_Tex"/>
    <property type="match status" value="1"/>
</dbReference>
<dbReference type="Pfam" id="PF00575">
    <property type="entry name" value="S1"/>
    <property type="match status" value="1"/>
</dbReference>
<dbReference type="Pfam" id="PF17674">
    <property type="entry name" value="HHH_9"/>
    <property type="match status" value="1"/>
</dbReference>
<dbReference type="InterPro" id="IPR037027">
    <property type="entry name" value="YqgF/RNaseH-like_dom_sf"/>
</dbReference>
<dbReference type="GO" id="GO:0003729">
    <property type="term" value="F:mRNA binding"/>
    <property type="evidence" value="ECO:0007669"/>
    <property type="project" value="UniProtKB-ARBA"/>
</dbReference>
<dbReference type="SMART" id="SM00732">
    <property type="entry name" value="YqgFc"/>
    <property type="match status" value="1"/>
</dbReference>
<dbReference type="GO" id="GO:0006412">
    <property type="term" value="P:translation"/>
    <property type="evidence" value="ECO:0007669"/>
    <property type="project" value="TreeGrafter"/>
</dbReference>
<dbReference type="GO" id="GO:0005737">
    <property type="term" value="C:cytoplasm"/>
    <property type="evidence" value="ECO:0007669"/>
    <property type="project" value="UniProtKB-ARBA"/>
</dbReference>
<protein>
    <recommendedName>
        <fullName evidence="2">S1 motif domain-containing protein</fullName>
    </recommendedName>
</protein>
<dbReference type="Gene3D" id="1.10.3500.10">
    <property type="entry name" value="Tex N-terminal region-like"/>
    <property type="match status" value="1"/>
</dbReference>
<dbReference type="InterPro" id="IPR023319">
    <property type="entry name" value="Tex-like_HTH_dom_sf"/>
</dbReference>
<feature type="compositionally biased region" description="Polar residues" evidence="1">
    <location>
        <begin position="752"/>
        <end position="764"/>
    </location>
</feature>
<gene>
    <name evidence="3" type="ORF">C8D91_0036</name>
</gene>
<dbReference type="InterPro" id="IPR012337">
    <property type="entry name" value="RNaseH-like_sf"/>
</dbReference>
<dbReference type="InterPro" id="IPR055179">
    <property type="entry name" value="Tex-like_central_region"/>
</dbReference>
<dbReference type="PROSITE" id="PS50126">
    <property type="entry name" value="S1"/>
    <property type="match status" value="1"/>
</dbReference>
<dbReference type="PANTHER" id="PTHR10724">
    <property type="entry name" value="30S RIBOSOMAL PROTEIN S1"/>
    <property type="match status" value="1"/>
</dbReference>
<reference evidence="3 4" key="1">
    <citation type="submission" date="2019-03" db="EMBL/GenBank/DDBJ databases">
        <title>Genomic Encyclopedia of Type Strains, Phase IV (KMG-IV): sequencing the most valuable type-strain genomes for metagenomic binning, comparative biology and taxonomic classification.</title>
        <authorList>
            <person name="Goeker M."/>
        </authorList>
    </citation>
    <scope>NUCLEOTIDE SEQUENCE [LARGE SCALE GENOMIC DNA]</scope>
    <source>
        <strain evidence="3 4">DSM 25488</strain>
    </source>
</reference>
<dbReference type="Pfam" id="PF22706">
    <property type="entry name" value="Tex_central_region"/>
    <property type="match status" value="1"/>
</dbReference>
<dbReference type="Proteomes" id="UP000295724">
    <property type="component" value="Unassembled WGS sequence"/>
</dbReference>
<evidence type="ECO:0000313" key="4">
    <source>
        <dbReference type="Proteomes" id="UP000295724"/>
    </source>
</evidence>
<dbReference type="SUPFAM" id="SSF50249">
    <property type="entry name" value="Nucleic acid-binding proteins"/>
    <property type="match status" value="1"/>
</dbReference>
<dbReference type="Pfam" id="PF09371">
    <property type="entry name" value="Tex_N"/>
    <property type="match status" value="1"/>
</dbReference>